<name>A0AC61MS04_9FIRM</name>
<sequence length="433" mass="45083">MKDIKILGMKLPIVLLIAVVIVVAIALGVLPSGMVGAFLFLMVFGEILNLIGNNTPIVKTFLGGGPIVVILVGSFLVYKKILPEADVESIGTFMNAGGFLDFYIAALITGSILGMNRKLLIKAAIRYLPCIIGGVAAALGLVAIFAGIAGYTPGEAIAYIGIPIMGGGMGAGAVPISKVFESALNIPAAQIMSKLVPAVALGNAMAIVAGGLLDKLGKIKPSLTGNGQLMRIDDGSLVEEKKEERKMELVDYGKGIVVATAFFTFGAIIATILKNGIGPIKIDIHTYAWMIVSVAIAKATNIIPENIQEACAGWYQFVAKNFTAALLLGIGIEYTDLGDIIAALSPQYFVLVLLVIIGAILGSGFIGRLVGFYPIEAAITAGLCMANMGGTGDVAVLTASKRMELMPFAQISSRLGGAFIIFLASILVPIFFG</sequence>
<dbReference type="EMBL" id="CP066744">
    <property type="protein sequence ID" value="QQK08098.1"/>
    <property type="molecule type" value="Genomic_DNA"/>
</dbReference>
<gene>
    <name evidence="1" type="ORF">JFY71_00760</name>
</gene>
<protein>
    <submittedName>
        <fullName evidence="1">2-hydroxycarboxylate transporter family protein</fullName>
    </submittedName>
</protein>
<organism evidence="1 2">
    <name type="scientific">Miniphocaeibacter halophilus</name>
    <dbReference type="NCBI Taxonomy" id="2931922"/>
    <lineage>
        <taxon>Bacteria</taxon>
        <taxon>Bacillati</taxon>
        <taxon>Bacillota</taxon>
        <taxon>Tissierellia</taxon>
        <taxon>Tissierellales</taxon>
        <taxon>Peptoniphilaceae</taxon>
        <taxon>Miniphocaeibacter</taxon>
    </lineage>
</organism>
<accession>A0AC61MS04</accession>
<keyword evidence="2" id="KW-1185">Reference proteome</keyword>
<proteinExistence type="predicted"/>
<evidence type="ECO:0000313" key="2">
    <source>
        <dbReference type="Proteomes" id="UP000595814"/>
    </source>
</evidence>
<dbReference type="Proteomes" id="UP000595814">
    <property type="component" value="Chromosome"/>
</dbReference>
<evidence type="ECO:0000313" key="1">
    <source>
        <dbReference type="EMBL" id="QQK08098.1"/>
    </source>
</evidence>
<reference evidence="1 2" key="1">
    <citation type="journal article" date="2022" name="Int. J. Syst. Evol. Microbiol.">
        <title>Miniphocaeibacter halophilus sp. nov., an ammonium-tolerant acetate-producing bacterium isolated from a biogas system.</title>
        <authorList>
            <person name="Schnurer A."/>
            <person name="Singh A."/>
            <person name="Bi S."/>
            <person name="Qiao W."/>
            <person name="Westerholm M."/>
        </authorList>
    </citation>
    <scope>NUCLEOTIDE SEQUENCE [LARGE SCALE GENOMIC DNA]</scope>
    <source>
        <strain evidence="1 2">AMB_01</strain>
    </source>
</reference>